<gene>
    <name evidence="1" type="ORF">EVAR_28453_1</name>
</gene>
<dbReference type="EMBL" id="BGZK01000297">
    <property type="protein sequence ID" value="GBP34988.1"/>
    <property type="molecule type" value="Genomic_DNA"/>
</dbReference>
<protein>
    <submittedName>
        <fullName evidence="1">Uncharacterized protein</fullName>
    </submittedName>
</protein>
<name>A0A4C1V7Y6_EUMVA</name>
<organism evidence="1 2">
    <name type="scientific">Eumeta variegata</name>
    <name type="common">Bagworm moth</name>
    <name type="synonym">Eumeta japonica</name>
    <dbReference type="NCBI Taxonomy" id="151549"/>
    <lineage>
        <taxon>Eukaryota</taxon>
        <taxon>Metazoa</taxon>
        <taxon>Ecdysozoa</taxon>
        <taxon>Arthropoda</taxon>
        <taxon>Hexapoda</taxon>
        <taxon>Insecta</taxon>
        <taxon>Pterygota</taxon>
        <taxon>Neoptera</taxon>
        <taxon>Endopterygota</taxon>
        <taxon>Lepidoptera</taxon>
        <taxon>Glossata</taxon>
        <taxon>Ditrysia</taxon>
        <taxon>Tineoidea</taxon>
        <taxon>Psychidae</taxon>
        <taxon>Oiketicinae</taxon>
        <taxon>Eumeta</taxon>
    </lineage>
</organism>
<comment type="caution">
    <text evidence="1">The sequence shown here is derived from an EMBL/GenBank/DDBJ whole genome shotgun (WGS) entry which is preliminary data.</text>
</comment>
<evidence type="ECO:0000313" key="2">
    <source>
        <dbReference type="Proteomes" id="UP000299102"/>
    </source>
</evidence>
<evidence type="ECO:0000313" key="1">
    <source>
        <dbReference type="EMBL" id="GBP34988.1"/>
    </source>
</evidence>
<dbReference type="AlphaFoldDB" id="A0A4C1V7Y6"/>
<accession>A0A4C1V7Y6</accession>
<proteinExistence type="predicted"/>
<reference evidence="1 2" key="1">
    <citation type="journal article" date="2019" name="Commun. Biol.">
        <title>The bagworm genome reveals a unique fibroin gene that provides high tensile strength.</title>
        <authorList>
            <person name="Kono N."/>
            <person name="Nakamura H."/>
            <person name="Ohtoshi R."/>
            <person name="Tomita M."/>
            <person name="Numata K."/>
            <person name="Arakawa K."/>
        </authorList>
    </citation>
    <scope>NUCLEOTIDE SEQUENCE [LARGE SCALE GENOMIC DNA]</scope>
</reference>
<dbReference type="Proteomes" id="UP000299102">
    <property type="component" value="Unassembled WGS sequence"/>
</dbReference>
<keyword evidence="2" id="KW-1185">Reference proteome</keyword>
<sequence>MLTWCARACEDYAISDILNNIDDSRHAGSNSSFCHILQCPVFRSRRGRGESRRSKKRIVPSDVVSAALTTKIHQTLLHLSPAFTYGSTFGFSPRFE</sequence>